<dbReference type="Proteomes" id="UP000603940">
    <property type="component" value="Unassembled WGS sequence"/>
</dbReference>
<keyword evidence="2" id="KW-1185">Reference proteome</keyword>
<organism evidence="1 2">
    <name type="scientific">Pseudoroseomonas ludipueritiae</name>
    <dbReference type="NCBI Taxonomy" id="198093"/>
    <lineage>
        <taxon>Bacteria</taxon>
        <taxon>Pseudomonadati</taxon>
        <taxon>Pseudomonadota</taxon>
        <taxon>Alphaproteobacteria</taxon>
        <taxon>Acetobacterales</taxon>
        <taxon>Acetobacteraceae</taxon>
        <taxon>Pseudoroseomonas</taxon>
    </lineage>
</organism>
<sequence>MSIRSEQLPLKLEMPSTGAVTGARIAFVLVAEDEEEEPEPFIAITVRHPPRVDGAMLFGTRSQDRLIEARGVGSIERMVGRMAEAWAGTQQHESTLEPPVTGGCI</sequence>
<evidence type="ECO:0000313" key="1">
    <source>
        <dbReference type="EMBL" id="MBC9178740.1"/>
    </source>
</evidence>
<proteinExistence type="predicted"/>
<accession>A0ABR7RBC4</accession>
<name>A0ABR7RBC4_9PROT</name>
<dbReference type="EMBL" id="JACTUZ010000095">
    <property type="protein sequence ID" value="MBC9178740.1"/>
    <property type="molecule type" value="Genomic_DNA"/>
</dbReference>
<protein>
    <submittedName>
        <fullName evidence="1">Uncharacterized protein</fullName>
    </submittedName>
</protein>
<evidence type="ECO:0000313" key="2">
    <source>
        <dbReference type="Proteomes" id="UP000603940"/>
    </source>
</evidence>
<gene>
    <name evidence="1" type="ORF">IBL25_17475</name>
</gene>
<reference evidence="1 2" key="1">
    <citation type="journal article" date="2009" name="Int. J. Syst. Evol. Microbiol.">
        <title>Transfer of Teichococcus ludipueritiae and Muricoccus roseus to the genus Roseomonas, as Roseomonas ludipueritiae comb. nov. and Roseomonas rosea comb. nov., respectively, and emended description of the genus Roseomonas.</title>
        <authorList>
            <person name="Sanchez-Porro C."/>
            <person name="Gallego V."/>
            <person name="Busse H.J."/>
            <person name="Kampfer P."/>
            <person name="Ventosa A."/>
        </authorList>
    </citation>
    <scope>NUCLEOTIDE SEQUENCE [LARGE SCALE GENOMIC DNA]</scope>
    <source>
        <strain evidence="1 2">DSM 14915</strain>
    </source>
</reference>
<comment type="caution">
    <text evidence="1">The sequence shown here is derived from an EMBL/GenBank/DDBJ whole genome shotgun (WGS) entry which is preliminary data.</text>
</comment>
<dbReference type="RefSeq" id="WP_187779820.1">
    <property type="nucleotide sequence ID" value="NZ_JACTUZ010000095.1"/>
</dbReference>